<evidence type="ECO:0000256" key="1">
    <source>
        <dbReference type="SAM" id="Phobius"/>
    </source>
</evidence>
<keyword evidence="1" id="KW-0472">Membrane</keyword>
<protein>
    <submittedName>
        <fullName evidence="2">Uncharacterized protein</fullName>
    </submittedName>
</protein>
<keyword evidence="3" id="KW-1185">Reference proteome</keyword>
<name>A0A4V6D5G1_SETVI</name>
<gene>
    <name evidence="2" type="ORF">SEVIR_6G156700v2</name>
</gene>
<keyword evidence="1" id="KW-0812">Transmembrane</keyword>
<dbReference type="Proteomes" id="UP000298652">
    <property type="component" value="Chromosome 6"/>
</dbReference>
<dbReference type="EMBL" id="CM016557">
    <property type="protein sequence ID" value="TKW10326.1"/>
    <property type="molecule type" value="Genomic_DNA"/>
</dbReference>
<proteinExistence type="predicted"/>
<organism evidence="2 3">
    <name type="scientific">Setaria viridis</name>
    <name type="common">Green bristlegrass</name>
    <name type="synonym">Setaria italica subsp. viridis</name>
    <dbReference type="NCBI Taxonomy" id="4556"/>
    <lineage>
        <taxon>Eukaryota</taxon>
        <taxon>Viridiplantae</taxon>
        <taxon>Streptophyta</taxon>
        <taxon>Embryophyta</taxon>
        <taxon>Tracheophyta</taxon>
        <taxon>Spermatophyta</taxon>
        <taxon>Magnoliopsida</taxon>
        <taxon>Liliopsida</taxon>
        <taxon>Poales</taxon>
        <taxon>Poaceae</taxon>
        <taxon>PACMAD clade</taxon>
        <taxon>Panicoideae</taxon>
        <taxon>Panicodae</taxon>
        <taxon>Paniceae</taxon>
        <taxon>Cenchrinae</taxon>
        <taxon>Setaria</taxon>
    </lineage>
</organism>
<evidence type="ECO:0000313" key="2">
    <source>
        <dbReference type="EMBL" id="TKW10326.1"/>
    </source>
</evidence>
<dbReference type="PROSITE" id="PS51257">
    <property type="entry name" value="PROKAR_LIPOPROTEIN"/>
    <property type="match status" value="1"/>
</dbReference>
<dbReference type="Gramene" id="TKW10326">
    <property type="protein sequence ID" value="TKW10326"/>
    <property type="gene ID" value="SEVIR_6G156700v2"/>
</dbReference>
<feature type="transmembrane region" description="Helical" evidence="1">
    <location>
        <begin position="12"/>
        <end position="34"/>
    </location>
</feature>
<dbReference type="AlphaFoldDB" id="A0A4V6D5G1"/>
<sequence length="172" mass="18599">MYSKIPDRRHRLIHSAGNGFIIGGACGAAYHFVTGLHGSAGATRDLKAACSAVLCAVDTALPLARRREDSWNRIAVSATALALLDARWGGTRGAPLSALAGAVAVAAPWGIAWYISEWHSRLVCRRVAWMYYDLPRPTVPEPPKASIEYRKGVSFPTCNNNIVVIIDTNLEN</sequence>
<accession>A0A4V6D5G1</accession>
<dbReference type="OMA" id="AWYISEW"/>
<reference evidence="2" key="1">
    <citation type="submission" date="2019-03" db="EMBL/GenBank/DDBJ databases">
        <title>WGS assembly of Setaria viridis.</title>
        <authorList>
            <person name="Huang P."/>
            <person name="Jenkins J."/>
            <person name="Grimwood J."/>
            <person name="Barry K."/>
            <person name="Healey A."/>
            <person name="Mamidi S."/>
            <person name="Sreedasyam A."/>
            <person name="Shu S."/>
            <person name="Feldman M."/>
            <person name="Wu J."/>
            <person name="Yu Y."/>
            <person name="Chen C."/>
            <person name="Johnson J."/>
            <person name="Rokhsar D."/>
            <person name="Baxter I."/>
            <person name="Schmutz J."/>
            <person name="Brutnell T."/>
            <person name="Kellogg E."/>
        </authorList>
    </citation>
    <scope>NUCLEOTIDE SEQUENCE [LARGE SCALE GENOMIC DNA]</scope>
</reference>
<keyword evidence="1" id="KW-1133">Transmembrane helix</keyword>
<feature type="transmembrane region" description="Helical" evidence="1">
    <location>
        <begin position="96"/>
        <end position="116"/>
    </location>
</feature>
<evidence type="ECO:0000313" key="3">
    <source>
        <dbReference type="Proteomes" id="UP000298652"/>
    </source>
</evidence>